<dbReference type="EMBL" id="WNTK01005927">
    <property type="protein sequence ID" value="KAG9463781.1"/>
    <property type="molecule type" value="Genomic_DNA"/>
</dbReference>
<evidence type="ECO:0000256" key="2">
    <source>
        <dbReference type="ARBA" id="ARBA00022475"/>
    </source>
</evidence>
<dbReference type="InterPro" id="IPR000276">
    <property type="entry name" value="GPCR_Rhodpsn"/>
</dbReference>
<keyword evidence="10 11" id="KW-0807">Transducer</keyword>
<dbReference type="InterPro" id="IPR050516">
    <property type="entry name" value="Olfactory_GPCR"/>
</dbReference>
<evidence type="ECO:0000313" key="15">
    <source>
        <dbReference type="Proteomes" id="UP000770717"/>
    </source>
</evidence>
<dbReference type="SUPFAM" id="SSF81321">
    <property type="entry name" value="Family A G protein-coupled receptor-like"/>
    <property type="match status" value="1"/>
</dbReference>
<evidence type="ECO:0000313" key="14">
    <source>
        <dbReference type="EMBL" id="KAG9463781.1"/>
    </source>
</evidence>
<evidence type="ECO:0000256" key="10">
    <source>
        <dbReference type="ARBA" id="ARBA00023224"/>
    </source>
</evidence>
<feature type="transmembrane region" description="Helical" evidence="12">
    <location>
        <begin position="244"/>
        <end position="263"/>
    </location>
</feature>
<keyword evidence="4 11" id="KW-0812">Transmembrane</keyword>
<keyword evidence="7 11" id="KW-0297">G-protein coupled receptor</keyword>
<dbReference type="CDD" id="cd13954">
    <property type="entry name" value="7tmA_OR"/>
    <property type="match status" value="1"/>
</dbReference>
<dbReference type="AlphaFoldDB" id="A0A8J6ECA9"/>
<evidence type="ECO:0000256" key="6">
    <source>
        <dbReference type="ARBA" id="ARBA00022989"/>
    </source>
</evidence>
<dbReference type="Gene3D" id="1.20.1070.10">
    <property type="entry name" value="Rhodopsin 7-helix transmembrane proteins"/>
    <property type="match status" value="1"/>
</dbReference>
<keyword evidence="9 11" id="KW-0675">Receptor</keyword>
<dbReference type="PANTHER" id="PTHR26452">
    <property type="entry name" value="OLFACTORY RECEPTOR"/>
    <property type="match status" value="1"/>
</dbReference>
<sequence>MFLMMYMLTLLGNLLVIIVVRLNSNLQTPMYFFLSNLSMIDICFSSTVVPKILLNTICSDRSISFVGCATQMYFHLALGGAECLLLAIMAYDRFTAICNPLRYSAIMNRRLCVGLVAGCWILSFSNSFILTFLTFQLPYCKSNLISHFFCEMPPLFRLSCQDIWLNEVAEYISGAIVAFGSFLLILLSYLCIAKTVLKGRTSKGQQKAFSTCGSHILVVSLYYGTIMLMHLHPRAASSAEQDRAVTILYTVVTPMLNPIIYCFRNKDIKEATKKTMSNVVLP</sequence>
<keyword evidence="15" id="KW-1185">Reference proteome</keyword>
<evidence type="ECO:0000256" key="8">
    <source>
        <dbReference type="ARBA" id="ARBA00023136"/>
    </source>
</evidence>
<dbReference type="InterPro" id="IPR000725">
    <property type="entry name" value="Olfact_rcpt"/>
</dbReference>
<dbReference type="PROSITE" id="PS00237">
    <property type="entry name" value="G_PROTEIN_RECEP_F1_1"/>
    <property type="match status" value="1"/>
</dbReference>
<comment type="similarity">
    <text evidence="11">Belongs to the G-protein coupled receptor 1 family.</text>
</comment>
<feature type="transmembrane region" description="Helical" evidence="12">
    <location>
        <begin position="212"/>
        <end position="232"/>
    </location>
</feature>
<dbReference type="GO" id="GO:0004930">
    <property type="term" value="F:G protein-coupled receptor activity"/>
    <property type="evidence" value="ECO:0007669"/>
    <property type="project" value="UniProtKB-KW"/>
</dbReference>
<evidence type="ECO:0000256" key="7">
    <source>
        <dbReference type="ARBA" id="ARBA00023040"/>
    </source>
</evidence>
<dbReference type="OrthoDB" id="5964498at2759"/>
<keyword evidence="8 12" id="KW-0472">Membrane</keyword>
<comment type="subcellular location">
    <subcellularLocation>
        <location evidence="1 12">Cell membrane</location>
        <topology evidence="1 12">Multi-pass membrane protein</topology>
    </subcellularLocation>
</comment>
<gene>
    <name evidence="14" type="ORF">GDO78_021103</name>
</gene>
<evidence type="ECO:0000256" key="4">
    <source>
        <dbReference type="ARBA" id="ARBA00022692"/>
    </source>
</evidence>
<keyword evidence="3 12" id="KW-0716">Sensory transduction</keyword>
<dbReference type="GO" id="GO:0004984">
    <property type="term" value="F:olfactory receptor activity"/>
    <property type="evidence" value="ECO:0007669"/>
    <property type="project" value="InterPro"/>
</dbReference>
<evidence type="ECO:0000256" key="5">
    <source>
        <dbReference type="ARBA" id="ARBA00022725"/>
    </source>
</evidence>
<dbReference type="GO" id="GO:0005886">
    <property type="term" value="C:plasma membrane"/>
    <property type="evidence" value="ECO:0007669"/>
    <property type="project" value="UniProtKB-SubCell"/>
</dbReference>
<feature type="transmembrane region" description="Helical" evidence="12">
    <location>
        <begin position="111"/>
        <end position="135"/>
    </location>
</feature>
<evidence type="ECO:0000256" key="11">
    <source>
        <dbReference type="RuleBase" id="RU000688"/>
    </source>
</evidence>
<feature type="transmembrane region" description="Helical" evidence="12">
    <location>
        <begin position="171"/>
        <end position="192"/>
    </location>
</feature>
<evidence type="ECO:0000259" key="13">
    <source>
        <dbReference type="PROSITE" id="PS50262"/>
    </source>
</evidence>
<feature type="transmembrane region" description="Helical" evidence="12">
    <location>
        <begin position="72"/>
        <end position="91"/>
    </location>
</feature>
<protein>
    <recommendedName>
        <fullName evidence="12">Olfactory receptor</fullName>
    </recommendedName>
</protein>
<dbReference type="PROSITE" id="PS50262">
    <property type="entry name" value="G_PROTEIN_RECEP_F1_2"/>
    <property type="match status" value="1"/>
</dbReference>
<dbReference type="Proteomes" id="UP000770717">
    <property type="component" value="Unassembled WGS sequence"/>
</dbReference>
<proteinExistence type="inferred from homology"/>
<dbReference type="Pfam" id="PF13853">
    <property type="entry name" value="7tm_4"/>
    <property type="match status" value="1"/>
</dbReference>
<evidence type="ECO:0000256" key="12">
    <source>
        <dbReference type="RuleBase" id="RU363047"/>
    </source>
</evidence>
<keyword evidence="6 12" id="KW-1133">Transmembrane helix</keyword>
<feature type="domain" description="G-protein coupled receptors family 1 profile" evidence="13">
    <location>
        <begin position="12"/>
        <end position="261"/>
    </location>
</feature>
<name>A0A8J6ECA9_ELECQ</name>
<dbReference type="FunFam" id="1.20.1070.10:FF:000001">
    <property type="entry name" value="Olfactory receptor"/>
    <property type="match status" value="1"/>
</dbReference>
<organism evidence="14 15">
    <name type="scientific">Eleutherodactylus coqui</name>
    <name type="common">Puerto Rican coqui</name>
    <dbReference type="NCBI Taxonomy" id="57060"/>
    <lineage>
        <taxon>Eukaryota</taxon>
        <taxon>Metazoa</taxon>
        <taxon>Chordata</taxon>
        <taxon>Craniata</taxon>
        <taxon>Vertebrata</taxon>
        <taxon>Euteleostomi</taxon>
        <taxon>Amphibia</taxon>
        <taxon>Batrachia</taxon>
        <taxon>Anura</taxon>
        <taxon>Neobatrachia</taxon>
        <taxon>Hyloidea</taxon>
        <taxon>Eleutherodactylidae</taxon>
        <taxon>Eleutherodactylinae</taxon>
        <taxon>Eleutherodactylus</taxon>
        <taxon>Eleutherodactylus</taxon>
    </lineage>
</organism>
<dbReference type="PRINTS" id="PR00237">
    <property type="entry name" value="GPCRRHODOPSN"/>
</dbReference>
<dbReference type="PRINTS" id="PR00245">
    <property type="entry name" value="OLFACTORYR"/>
</dbReference>
<evidence type="ECO:0000256" key="1">
    <source>
        <dbReference type="ARBA" id="ARBA00004651"/>
    </source>
</evidence>
<reference evidence="14" key="1">
    <citation type="thesis" date="2020" institute="ProQuest LLC" country="789 East Eisenhower Parkway, Ann Arbor, MI, USA">
        <title>Comparative Genomics and Chromosome Evolution.</title>
        <authorList>
            <person name="Mudd A.B."/>
        </authorList>
    </citation>
    <scope>NUCLEOTIDE SEQUENCE</scope>
    <source>
        <strain evidence="14">HN-11 Male</strain>
        <tissue evidence="14">Kidney and liver</tissue>
    </source>
</reference>
<accession>A0A8J6ECA9</accession>
<evidence type="ECO:0000256" key="9">
    <source>
        <dbReference type="ARBA" id="ARBA00023170"/>
    </source>
</evidence>
<comment type="caution">
    <text evidence="14">The sequence shown here is derived from an EMBL/GenBank/DDBJ whole genome shotgun (WGS) entry which is preliminary data.</text>
</comment>
<evidence type="ECO:0000256" key="3">
    <source>
        <dbReference type="ARBA" id="ARBA00022606"/>
    </source>
</evidence>
<keyword evidence="5 12" id="KW-0552">Olfaction</keyword>
<keyword evidence="2 12" id="KW-1003">Cell membrane</keyword>
<dbReference type="InterPro" id="IPR017452">
    <property type="entry name" value="GPCR_Rhodpsn_7TM"/>
</dbReference>